<dbReference type="PANTHER" id="PTHR11972:SF69">
    <property type="entry name" value="FERRIC REDUCTION OXIDASE 6-RELATED"/>
    <property type="match status" value="1"/>
</dbReference>
<evidence type="ECO:0000256" key="3">
    <source>
        <dbReference type="ARBA" id="ARBA00022982"/>
    </source>
</evidence>
<dbReference type="AlphaFoldDB" id="A0AAD5SGW0"/>
<feature type="transmembrane region" description="Helical" evidence="8">
    <location>
        <begin position="33"/>
        <end position="56"/>
    </location>
</feature>
<name>A0AAD5SGW0_9FUNG</name>
<dbReference type="CDD" id="cd06186">
    <property type="entry name" value="NOX_Duox_like_FAD_NADP"/>
    <property type="match status" value="1"/>
</dbReference>
<dbReference type="InterPro" id="IPR017927">
    <property type="entry name" value="FAD-bd_FR_type"/>
</dbReference>
<organism evidence="10 11">
    <name type="scientific">Rhizophlyctis rosea</name>
    <dbReference type="NCBI Taxonomy" id="64517"/>
    <lineage>
        <taxon>Eukaryota</taxon>
        <taxon>Fungi</taxon>
        <taxon>Fungi incertae sedis</taxon>
        <taxon>Chytridiomycota</taxon>
        <taxon>Chytridiomycota incertae sedis</taxon>
        <taxon>Chytridiomycetes</taxon>
        <taxon>Rhizophlyctidales</taxon>
        <taxon>Rhizophlyctidaceae</taxon>
        <taxon>Rhizophlyctis</taxon>
    </lineage>
</organism>
<evidence type="ECO:0000256" key="2">
    <source>
        <dbReference type="ARBA" id="ARBA00022692"/>
    </source>
</evidence>
<feature type="transmembrane region" description="Helical" evidence="8">
    <location>
        <begin position="169"/>
        <end position="192"/>
    </location>
</feature>
<protein>
    <recommendedName>
        <fullName evidence="9">FAD-binding FR-type domain-containing protein</fullName>
    </recommendedName>
</protein>
<evidence type="ECO:0000256" key="4">
    <source>
        <dbReference type="ARBA" id="ARBA00022989"/>
    </source>
</evidence>
<dbReference type="GO" id="GO:0016491">
    <property type="term" value="F:oxidoreductase activity"/>
    <property type="evidence" value="ECO:0007669"/>
    <property type="project" value="UniProtKB-KW"/>
</dbReference>
<reference evidence="10" key="1">
    <citation type="submission" date="2020-05" db="EMBL/GenBank/DDBJ databases">
        <title>Phylogenomic resolution of chytrid fungi.</title>
        <authorList>
            <person name="Stajich J.E."/>
            <person name="Amses K."/>
            <person name="Simmons R."/>
            <person name="Seto K."/>
            <person name="Myers J."/>
            <person name="Bonds A."/>
            <person name="Quandt C.A."/>
            <person name="Barry K."/>
            <person name="Liu P."/>
            <person name="Grigoriev I."/>
            <person name="Longcore J.E."/>
            <person name="James T.Y."/>
        </authorList>
    </citation>
    <scope>NUCLEOTIDE SEQUENCE</scope>
    <source>
        <strain evidence="10">JEL0318</strain>
    </source>
</reference>
<dbReference type="Gene3D" id="3.40.50.80">
    <property type="entry name" value="Nucleotide-binding domain of ferredoxin-NADP reductase (FNR) module"/>
    <property type="match status" value="1"/>
</dbReference>
<keyword evidence="4 8" id="KW-1133">Transmembrane helix</keyword>
<accession>A0AAD5SGW0</accession>
<dbReference type="Gene3D" id="2.40.30.10">
    <property type="entry name" value="Translation factors"/>
    <property type="match status" value="1"/>
</dbReference>
<keyword evidence="5" id="KW-0560">Oxidoreductase</keyword>
<evidence type="ECO:0000313" key="10">
    <source>
        <dbReference type="EMBL" id="KAJ3054552.1"/>
    </source>
</evidence>
<comment type="caution">
    <text evidence="10">The sequence shown here is derived from an EMBL/GenBank/DDBJ whole genome shotgun (WGS) entry which is preliminary data.</text>
</comment>
<dbReference type="GO" id="GO:0006811">
    <property type="term" value="P:monoatomic ion transport"/>
    <property type="evidence" value="ECO:0007669"/>
    <property type="project" value="UniProtKB-KW"/>
</dbReference>
<dbReference type="GO" id="GO:0005886">
    <property type="term" value="C:plasma membrane"/>
    <property type="evidence" value="ECO:0007669"/>
    <property type="project" value="TreeGrafter"/>
</dbReference>
<feature type="transmembrane region" description="Helical" evidence="8">
    <location>
        <begin position="119"/>
        <end position="139"/>
    </location>
</feature>
<keyword evidence="7 8" id="KW-0472">Membrane</keyword>
<keyword evidence="2 8" id="KW-0812">Transmembrane</keyword>
<feature type="transmembrane region" description="Helical" evidence="8">
    <location>
        <begin position="76"/>
        <end position="99"/>
    </location>
</feature>
<evidence type="ECO:0000256" key="7">
    <source>
        <dbReference type="ARBA" id="ARBA00023136"/>
    </source>
</evidence>
<dbReference type="InterPro" id="IPR039261">
    <property type="entry name" value="FNR_nucleotide-bd"/>
</dbReference>
<dbReference type="InterPro" id="IPR017938">
    <property type="entry name" value="Riboflavin_synthase-like_b-brl"/>
</dbReference>
<evidence type="ECO:0000259" key="9">
    <source>
        <dbReference type="PROSITE" id="PS51384"/>
    </source>
</evidence>
<dbReference type="InterPro" id="IPR013130">
    <property type="entry name" value="Fe3_Rdtase_TM_dom"/>
</dbReference>
<dbReference type="InterPro" id="IPR050369">
    <property type="entry name" value="RBOH/FRE"/>
</dbReference>
<evidence type="ECO:0000256" key="5">
    <source>
        <dbReference type="ARBA" id="ARBA00023002"/>
    </source>
</evidence>
<gene>
    <name evidence="10" type="ORF">HK097_001530</name>
</gene>
<dbReference type="EMBL" id="JADGJD010000130">
    <property type="protein sequence ID" value="KAJ3054552.1"/>
    <property type="molecule type" value="Genomic_DNA"/>
</dbReference>
<dbReference type="Pfam" id="PF08022">
    <property type="entry name" value="FAD_binding_8"/>
    <property type="match status" value="1"/>
</dbReference>
<dbReference type="Pfam" id="PF08030">
    <property type="entry name" value="NAD_binding_6"/>
    <property type="match status" value="1"/>
</dbReference>
<dbReference type="InterPro" id="IPR013112">
    <property type="entry name" value="FAD-bd_8"/>
</dbReference>
<evidence type="ECO:0000256" key="6">
    <source>
        <dbReference type="ARBA" id="ARBA00023065"/>
    </source>
</evidence>
<keyword evidence="11" id="KW-1185">Reference proteome</keyword>
<keyword evidence="3" id="KW-0249">Electron transport</keyword>
<evidence type="ECO:0000256" key="1">
    <source>
        <dbReference type="ARBA" id="ARBA00004141"/>
    </source>
</evidence>
<dbReference type="SUPFAM" id="SSF63380">
    <property type="entry name" value="Riboflavin synthase domain-like"/>
    <property type="match status" value="1"/>
</dbReference>
<dbReference type="SUPFAM" id="SSF52343">
    <property type="entry name" value="Ferredoxin reductase-like, C-terminal NADP-linked domain"/>
    <property type="match status" value="1"/>
</dbReference>
<keyword evidence="6" id="KW-0406">Ion transport</keyword>
<dbReference type="Proteomes" id="UP001212841">
    <property type="component" value="Unassembled WGS sequence"/>
</dbReference>
<comment type="subcellular location">
    <subcellularLocation>
        <location evidence="1">Membrane</location>
        <topology evidence="1">Multi-pass membrane protein</topology>
    </subcellularLocation>
</comment>
<feature type="domain" description="FAD-binding FR-type" evidence="9">
    <location>
        <begin position="199"/>
        <end position="308"/>
    </location>
</feature>
<dbReference type="Pfam" id="PF01794">
    <property type="entry name" value="Ferric_reduct"/>
    <property type="match status" value="1"/>
</dbReference>
<sequence>MTTYFIRQSPRLDKFFRARPSLRLRSKRLHSPFSVGELTIIICVTALALWKFSYFFQSYFKNGIKPSKTSTWRYAMFNLLGHASGHPLDVLLGFVMLPISRNSILGTHLRIPFDAALKFHRLAGWGMLVWALFHGSAYLGKIANNPSTTLWNDLFKLNVAPSKRVFKSYLTLFGALSLNIYFMLPGLILWIVDLTIRSQSWFNCNKTTIQSARLEANGLLRIDISSPTIQTYLPSQYVFLNISAVSKLEFHPYSVCSKPNSSTITLLMDPGKFGEGEWTKKTALLAKAGGLEGLGCKIEGPFGCLGFDLNRVDKVLCFVSGTGIVPALGIARHVLDSCVSLDGKCQVVVYWSTRVVGCGQISLIQELLRDSTNNFELHIYETSTTLNITPPSAQTITFASEAAPTTTTDVITISKNADHKHVSVITTSTFAPMQIHTGRMSVADVVSQHSLSDRTGIFLCGSRSLMKDVRTAVKGHGGGPRIHEESYEL</sequence>
<evidence type="ECO:0000313" key="11">
    <source>
        <dbReference type="Proteomes" id="UP001212841"/>
    </source>
</evidence>
<keyword evidence="6" id="KW-0813">Transport</keyword>
<evidence type="ECO:0000256" key="8">
    <source>
        <dbReference type="SAM" id="Phobius"/>
    </source>
</evidence>
<dbReference type="PANTHER" id="PTHR11972">
    <property type="entry name" value="NADPH OXIDASE"/>
    <property type="match status" value="1"/>
</dbReference>
<dbReference type="PROSITE" id="PS51384">
    <property type="entry name" value="FAD_FR"/>
    <property type="match status" value="1"/>
</dbReference>
<dbReference type="InterPro" id="IPR013121">
    <property type="entry name" value="Fe_red_NAD-bd_6"/>
</dbReference>
<proteinExistence type="predicted"/>